<dbReference type="PANTHER" id="PTHR11895">
    <property type="entry name" value="TRANSAMIDASE"/>
    <property type="match status" value="1"/>
</dbReference>
<dbReference type="InterPro" id="IPR036928">
    <property type="entry name" value="AS_sf"/>
</dbReference>
<comment type="caution">
    <text evidence="4">The sequence shown here is derived from an EMBL/GenBank/DDBJ whole genome shotgun (WGS) entry which is preliminary data.</text>
</comment>
<gene>
    <name evidence="4" type="ORF">JQ615_12490</name>
</gene>
<feature type="region of interest" description="Disordered" evidence="2">
    <location>
        <begin position="114"/>
        <end position="136"/>
    </location>
</feature>
<evidence type="ECO:0000313" key="4">
    <source>
        <dbReference type="EMBL" id="MBR0796207.1"/>
    </source>
</evidence>
<evidence type="ECO:0000256" key="1">
    <source>
        <dbReference type="ARBA" id="ARBA00009199"/>
    </source>
</evidence>
<proteinExistence type="inferred from homology"/>
<evidence type="ECO:0000259" key="3">
    <source>
        <dbReference type="Pfam" id="PF01425"/>
    </source>
</evidence>
<reference evidence="5" key="1">
    <citation type="journal article" date="2021" name="ISME J.">
        <title>Evolutionary origin and ecological implication of a unique nif island in free-living Bradyrhizobium lineages.</title>
        <authorList>
            <person name="Tao J."/>
        </authorList>
    </citation>
    <scope>NUCLEOTIDE SEQUENCE [LARGE SCALE GENOMIC DNA]</scope>
    <source>
        <strain evidence="5">SZCCT0434</strain>
    </source>
</reference>
<dbReference type="InterPro" id="IPR000120">
    <property type="entry name" value="Amidase"/>
</dbReference>
<dbReference type="PANTHER" id="PTHR11895:SF151">
    <property type="entry name" value="GLUTAMYL-TRNA(GLN) AMIDOTRANSFERASE SUBUNIT A"/>
    <property type="match status" value="1"/>
</dbReference>
<dbReference type="Proteomes" id="UP001315278">
    <property type="component" value="Unassembled WGS sequence"/>
</dbReference>
<protein>
    <submittedName>
        <fullName evidence="4">Amidase</fullName>
    </submittedName>
</protein>
<dbReference type="EMBL" id="JAFCJH010000010">
    <property type="protein sequence ID" value="MBR0796207.1"/>
    <property type="molecule type" value="Genomic_DNA"/>
</dbReference>
<evidence type="ECO:0000313" key="5">
    <source>
        <dbReference type="Proteomes" id="UP001315278"/>
    </source>
</evidence>
<organism evidence="4 5">
    <name type="scientific">Bradyrhizobium jicamae</name>
    <dbReference type="NCBI Taxonomy" id="280332"/>
    <lineage>
        <taxon>Bacteria</taxon>
        <taxon>Pseudomonadati</taxon>
        <taxon>Pseudomonadota</taxon>
        <taxon>Alphaproteobacteria</taxon>
        <taxon>Hyphomicrobiales</taxon>
        <taxon>Nitrobacteraceae</taxon>
        <taxon>Bradyrhizobium</taxon>
    </lineage>
</organism>
<sequence length="412" mass="42414">MISLADIQQRIEQGALSPDGAIAQALEAIRVQDGTIGAFVRHDQRARAQDSGPLRGIAVGIKDIIDTADFPTEMGAAIYRGHQPRADAPVVMALRNAGATIIGKTTTTAFAANDPTATRNPHNHSHTPGGSSSGSAAAVAAGMVPLALGTQTGGSVIRPASFCGVAAIKPSYRLLPTVGVKCFSWTLDTVGLFASGVRDVARGLAAMTGRPALVVPAHIAAPRIGVVTQDFAGAPEPSGAEALQRAARAAEQAGASVRTLAMPEMVAEAWRIHPVVQDFEAHQSFAWEYGRNHDAMPPLLRGRLDQSRGGTPLDYDAAIAVAARARLALAAVFDEVDVLLTLSAPGAAPEGLSSTGDPRYNRLWTLMGVPCVNVTALTAAGGLPVGVTVIAPFGADARALAAAAFVEDALRA</sequence>
<comment type="similarity">
    <text evidence="1">Belongs to the amidase family.</text>
</comment>
<dbReference type="Gene3D" id="3.90.1300.10">
    <property type="entry name" value="Amidase signature (AS) domain"/>
    <property type="match status" value="1"/>
</dbReference>
<keyword evidence="5" id="KW-1185">Reference proteome</keyword>
<dbReference type="RefSeq" id="WP_212492725.1">
    <property type="nucleotide sequence ID" value="NZ_JAFCJH010000010.1"/>
</dbReference>
<dbReference type="SUPFAM" id="SSF75304">
    <property type="entry name" value="Amidase signature (AS) enzymes"/>
    <property type="match status" value="1"/>
</dbReference>
<dbReference type="InterPro" id="IPR023631">
    <property type="entry name" value="Amidase_dom"/>
</dbReference>
<accession>A0ABS5FHE2</accession>
<dbReference type="Pfam" id="PF01425">
    <property type="entry name" value="Amidase"/>
    <property type="match status" value="1"/>
</dbReference>
<name>A0ABS5FHE2_9BRAD</name>
<evidence type="ECO:0000256" key="2">
    <source>
        <dbReference type="SAM" id="MobiDB-lite"/>
    </source>
</evidence>
<feature type="domain" description="Amidase" evidence="3">
    <location>
        <begin position="44"/>
        <end position="399"/>
    </location>
</feature>